<reference evidence="3" key="1">
    <citation type="submission" date="2016-10" db="EMBL/GenBank/DDBJ databases">
        <authorList>
            <person name="Varghese N."/>
        </authorList>
    </citation>
    <scope>NUCLEOTIDE SEQUENCE [LARGE SCALE GENOMIC DNA]</scope>
    <source>
        <strain evidence="3">DSM 45096 / BCRC 16803 / CGMCC 4.1857 / CIP 109030 / JCM 12277 / KCTC 19219 / NBRC 100920 / 33214</strain>
    </source>
</reference>
<sequence length="231" mass="24946">MTTPPQPGEAARLAQQLVDAGFNRRQIADMLERNASLVSQFFTKGKGAGFVPALRQLVRAVEGGERDPEALRAIAQQNVTRRLTRDRRVARVRGRDVLETPGGSMAGRAGRQAIAHGAGHLAAVIHDTAQRGGRIAVTVRMRKRHFVLSSGSKDDSPGLRRGVVPRADGTEERSYGSKVSGGFDAREWSAMVAAAGGDVTAAVLTWLIDTGRATEDAEILYIEVRGWTPRR</sequence>
<accession>A0A1H7NYM5</accession>
<proteinExistence type="predicted"/>
<evidence type="ECO:0000313" key="3">
    <source>
        <dbReference type="Proteomes" id="UP000183015"/>
    </source>
</evidence>
<dbReference type="Proteomes" id="UP000183015">
    <property type="component" value="Unassembled WGS sequence"/>
</dbReference>
<keyword evidence="3" id="KW-1185">Reference proteome</keyword>
<dbReference type="OrthoDB" id="3865050at2"/>
<dbReference type="STRING" id="235985.SAMN05414137_107116"/>
<gene>
    <name evidence="2" type="ORF">SAMN05414137_107116</name>
</gene>
<evidence type="ECO:0000256" key="1">
    <source>
        <dbReference type="SAM" id="MobiDB-lite"/>
    </source>
</evidence>
<dbReference type="EMBL" id="FOAZ01000007">
    <property type="protein sequence ID" value="SEL28128.1"/>
    <property type="molecule type" value="Genomic_DNA"/>
</dbReference>
<evidence type="ECO:0000313" key="2">
    <source>
        <dbReference type="EMBL" id="SEL28128.1"/>
    </source>
</evidence>
<evidence type="ECO:0008006" key="4">
    <source>
        <dbReference type="Google" id="ProtNLM"/>
    </source>
</evidence>
<name>A0A1H7NYM5_STRJI</name>
<feature type="region of interest" description="Disordered" evidence="1">
    <location>
        <begin position="149"/>
        <end position="179"/>
    </location>
</feature>
<dbReference type="RefSeq" id="WP_042442648.1">
    <property type="nucleotide sequence ID" value="NZ_BBPN01000003.1"/>
</dbReference>
<protein>
    <recommendedName>
        <fullName evidence="4">Helix-turn-helix domain containing protein</fullName>
    </recommendedName>
</protein>
<dbReference type="eggNOG" id="ENOG5030QRV">
    <property type="taxonomic scope" value="Bacteria"/>
</dbReference>
<dbReference type="AlphaFoldDB" id="A0A1H7NYM5"/>
<organism evidence="2 3">
    <name type="scientific">Streptacidiphilus jiangxiensis</name>
    <dbReference type="NCBI Taxonomy" id="235985"/>
    <lineage>
        <taxon>Bacteria</taxon>
        <taxon>Bacillati</taxon>
        <taxon>Actinomycetota</taxon>
        <taxon>Actinomycetes</taxon>
        <taxon>Kitasatosporales</taxon>
        <taxon>Streptomycetaceae</taxon>
        <taxon>Streptacidiphilus</taxon>
    </lineage>
</organism>